<dbReference type="Proteomes" id="UP000296049">
    <property type="component" value="Unassembled WGS sequence"/>
</dbReference>
<feature type="compositionally biased region" description="Polar residues" evidence="1">
    <location>
        <begin position="82"/>
        <end position="100"/>
    </location>
</feature>
<gene>
    <name evidence="2" type="ORF">Anapl_05888</name>
</gene>
<proteinExistence type="predicted"/>
<keyword evidence="3" id="KW-1185">Reference proteome</keyword>
<feature type="region of interest" description="Disordered" evidence="1">
    <location>
        <begin position="77"/>
        <end position="101"/>
    </location>
</feature>
<dbReference type="AlphaFoldDB" id="R0JUA0"/>
<protein>
    <submittedName>
        <fullName evidence="2">Uncharacterized protein</fullName>
    </submittedName>
</protein>
<name>R0JUA0_ANAPL</name>
<evidence type="ECO:0000313" key="3">
    <source>
        <dbReference type="Proteomes" id="UP000296049"/>
    </source>
</evidence>
<evidence type="ECO:0000313" key="2">
    <source>
        <dbReference type="EMBL" id="EOB00767.1"/>
    </source>
</evidence>
<accession>R0JUA0</accession>
<organism evidence="2 3">
    <name type="scientific">Anas platyrhynchos</name>
    <name type="common">Mallard</name>
    <name type="synonym">Anas boschas</name>
    <dbReference type="NCBI Taxonomy" id="8839"/>
    <lineage>
        <taxon>Eukaryota</taxon>
        <taxon>Metazoa</taxon>
        <taxon>Chordata</taxon>
        <taxon>Craniata</taxon>
        <taxon>Vertebrata</taxon>
        <taxon>Euteleostomi</taxon>
        <taxon>Archelosauria</taxon>
        <taxon>Archosauria</taxon>
        <taxon>Dinosauria</taxon>
        <taxon>Saurischia</taxon>
        <taxon>Theropoda</taxon>
        <taxon>Coelurosauria</taxon>
        <taxon>Aves</taxon>
        <taxon>Neognathae</taxon>
        <taxon>Galloanserae</taxon>
        <taxon>Anseriformes</taxon>
        <taxon>Anatidae</taxon>
        <taxon>Anatinae</taxon>
        <taxon>Anas</taxon>
    </lineage>
</organism>
<evidence type="ECO:0000256" key="1">
    <source>
        <dbReference type="SAM" id="MobiDB-lite"/>
    </source>
</evidence>
<dbReference type="EMBL" id="KB743167">
    <property type="protein sequence ID" value="EOB00767.1"/>
    <property type="molecule type" value="Genomic_DNA"/>
</dbReference>
<sequence>MASSKCNHTLLASLLSTGKRTAGLAELWQLTTKKPIEELRKNASTAQCLLPTGQKRHGHPVVLNHCNAQLWGQAEAGETESRFQPQAELNGSSRQCQSKRVTIERSRRKTWHVSEIMTRFPKDFVQKNM</sequence>
<reference evidence="3" key="1">
    <citation type="journal article" date="2013" name="Nat. Genet.">
        <title>The duck genome and transcriptome provide insight into an avian influenza virus reservoir species.</title>
        <authorList>
            <person name="Huang Y."/>
            <person name="Li Y."/>
            <person name="Burt D.W."/>
            <person name="Chen H."/>
            <person name="Zhang Y."/>
            <person name="Qian W."/>
            <person name="Kim H."/>
            <person name="Gan S."/>
            <person name="Zhao Y."/>
            <person name="Li J."/>
            <person name="Yi K."/>
            <person name="Feng H."/>
            <person name="Zhu P."/>
            <person name="Li B."/>
            <person name="Liu Q."/>
            <person name="Fairley S."/>
            <person name="Magor K.E."/>
            <person name="Du Z."/>
            <person name="Hu X."/>
            <person name="Goodman L."/>
            <person name="Tafer H."/>
            <person name="Vignal A."/>
            <person name="Lee T."/>
            <person name="Kim K.W."/>
            <person name="Sheng Z."/>
            <person name="An Y."/>
            <person name="Searle S."/>
            <person name="Herrero J."/>
            <person name="Groenen M.A."/>
            <person name="Crooijmans R.P."/>
            <person name="Faraut T."/>
            <person name="Cai Q."/>
            <person name="Webster R.G."/>
            <person name="Aldridge J.R."/>
            <person name="Warren W.C."/>
            <person name="Bartschat S."/>
            <person name="Kehr S."/>
            <person name="Marz M."/>
            <person name="Stadler P.F."/>
            <person name="Smith J."/>
            <person name="Kraus R.H."/>
            <person name="Zhao Y."/>
            <person name="Ren L."/>
            <person name="Fei J."/>
            <person name="Morisson M."/>
            <person name="Kaiser P."/>
            <person name="Griffin D.K."/>
            <person name="Rao M."/>
            <person name="Pitel F."/>
            <person name="Wang J."/>
            <person name="Li N."/>
        </authorList>
    </citation>
    <scope>NUCLEOTIDE SEQUENCE [LARGE SCALE GENOMIC DNA]</scope>
</reference>